<dbReference type="GO" id="GO:0004364">
    <property type="term" value="F:glutathione transferase activity"/>
    <property type="evidence" value="ECO:0007669"/>
    <property type="project" value="TreeGrafter"/>
</dbReference>
<dbReference type="AlphaFoldDB" id="A0A9J6PG86"/>
<dbReference type="Gene3D" id="3.40.30.10">
    <property type="entry name" value="Glutaredoxin"/>
    <property type="match status" value="1"/>
</dbReference>
<name>A0A9J6PG86_9PROT</name>
<dbReference type="GO" id="GO:0016034">
    <property type="term" value="F:maleylacetoacetate isomerase activity"/>
    <property type="evidence" value="ECO:0007669"/>
    <property type="project" value="TreeGrafter"/>
</dbReference>
<reference evidence="2" key="1">
    <citation type="submission" date="2022-06" db="EMBL/GenBank/DDBJ databases">
        <title>Isolation and Genomics of Futiania mangrovii gen. nov., sp. nov., a Rare and Metabolically-versatile member in the Class Alphaproteobacteria.</title>
        <authorList>
            <person name="Liu L."/>
            <person name="Huang W.-C."/>
            <person name="Pan J."/>
            <person name="Li J."/>
            <person name="Huang Y."/>
            <person name="Du H."/>
            <person name="Liu Y."/>
            <person name="Li M."/>
        </authorList>
    </citation>
    <scope>NUCLEOTIDE SEQUENCE</scope>
    <source>
        <strain evidence="2">FT118</strain>
    </source>
</reference>
<feature type="domain" description="GST N-terminal" evidence="1">
    <location>
        <begin position="5"/>
        <end position="89"/>
    </location>
</feature>
<dbReference type="InterPro" id="IPR036249">
    <property type="entry name" value="Thioredoxin-like_sf"/>
</dbReference>
<dbReference type="GO" id="GO:0006749">
    <property type="term" value="P:glutathione metabolic process"/>
    <property type="evidence" value="ECO:0007669"/>
    <property type="project" value="TreeGrafter"/>
</dbReference>
<dbReference type="RefSeq" id="WP_269333459.1">
    <property type="nucleotide sequence ID" value="NZ_JAMZFT010000003.1"/>
</dbReference>
<dbReference type="Proteomes" id="UP001055804">
    <property type="component" value="Unassembled WGS sequence"/>
</dbReference>
<organism evidence="2 3">
    <name type="scientific">Futiania mangrovi</name>
    <dbReference type="NCBI Taxonomy" id="2959716"/>
    <lineage>
        <taxon>Bacteria</taxon>
        <taxon>Pseudomonadati</taxon>
        <taxon>Pseudomonadota</taxon>
        <taxon>Alphaproteobacteria</taxon>
        <taxon>Futianiales</taxon>
        <taxon>Futianiaceae</taxon>
        <taxon>Futiania</taxon>
    </lineage>
</organism>
<gene>
    <name evidence="2" type="ORF">NJQ99_13810</name>
</gene>
<protein>
    <submittedName>
        <fullName evidence="2">Glutathione S-transferase family protein</fullName>
    </submittedName>
</protein>
<dbReference type="SUPFAM" id="SSF52833">
    <property type="entry name" value="Thioredoxin-like"/>
    <property type="match status" value="1"/>
</dbReference>
<dbReference type="SFLD" id="SFLDS00019">
    <property type="entry name" value="Glutathione_Transferase_(cytos"/>
    <property type="match status" value="1"/>
</dbReference>
<dbReference type="InterPro" id="IPR036282">
    <property type="entry name" value="Glutathione-S-Trfase_C_sf"/>
</dbReference>
<dbReference type="EMBL" id="JAMZFT010000003">
    <property type="protein sequence ID" value="MCP1337494.1"/>
    <property type="molecule type" value="Genomic_DNA"/>
</dbReference>
<dbReference type="InterPro" id="IPR040079">
    <property type="entry name" value="Glutathione_S-Trfase"/>
</dbReference>
<dbReference type="PANTHER" id="PTHR42673">
    <property type="entry name" value="MALEYLACETOACETATE ISOMERASE"/>
    <property type="match status" value="1"/>
</dbReference>
<dbReference type="CDD" id="cd03194">
    <property type="entry name" value="GST_C_3"/>
    <property type="match status" value="1"/>
</dbReference>
<evidence type="ECO:0000259" key="1">
    <source>
        <dbReference type="PROSITE" id="PS50404"/>
    </source>
</evidence>
<sequence>MTGRLTLYIGTKAWSSWSMRPWLALKLANAEFEEVLIPLREHGTTPALKKLHGAAKVPVLHHEVNGQNLTVWDSLAICEYANELFPDAGLWPEDREARAHARAAAAEMHSGFAPLRKNCPMDMAREHPGRGLDAEGVAADIARIEALWAEARSAYGAGGRFLYGRPTIADCMYAPVVSRFRTYQPELSETSLDYVAAVSDWILYRTWEEAAVKGV</sequence>
<accession>A0A9J6PG86</accession>
<comment type="caution">
    <text evidence="2">The sequence shown here is derived from an EMBL/GenBank/DDBJ whole genome shotgun (WGS) entry which is preliminary data.</text>
</comment>
<dbReference type="InterPro" id="IPR004045">
    <property type="entry name" value="Glutathione_S-Trfase_N"/>
</dbReference>
<keyword evidence="3" id="KW-1185">Reference proteome</keyword>
<dbReference type="PROSITE" id="PS50404">
    <property type="entry name" value="GST_NTER"/>
    <property type="match status" value="1"/>
</dbReference>
<dbReference type="Pfam" id="PF13409">
    <property type="entry name" value="GST_N_2"/>
    <property type="match status" value="1"/>
</dbReference>
<dbReference type="PANTHER" id="PTHR42673:SF4">
    <property type="entry name" value="MALEYLACETOACETATE ISOMERASE"/>
    <property type="match status" value="1"/>
</dbReference>
<dbReference type="GO" id="GO:0006559">
    <property type="term" value="P:L-phenylalanine catabolic process"/>
    <property type="evidence" value="ECO:0007669"/>
    <property type="project" value="TreeGrafter"/>
</dbReference>
<dbReference type="CDD" id="cd03043">
    <property type="entry name" value="GST_N_1"/>
    <property type="match status" value="1"/>
</dbReference>
<proteinExistence type="predicted"/>
<dbReference type="SUPFAM" id="SSF47616">
    <property type="entry name" value="GST C-terminal domain-like"/>
    <property type="match status" value="1"/>
</dbReference>
<evidence type="ECO:0000313" key="3">
    <source>
        <dbReference type="Proteomes" id="UP001055804"/>
    </source>
</evidence>
<dbReference type="Pfam" id="PF13410">
    <property type="entry name" value="GST_C_2"/>
    <property type="match status" value="1"/>
</dbReference>
<evidence type="ECO:0000313" key="2">
    <source>
        <dbReference type="EMBL" id="MCP1337494.1"/>
    </source>
</evidence>
<dbReference type="Gene3D" id="1.20.1050.10">
    <property type="match status" value="1"/>
</dbReference>